<dbReference type="AlphaFoldDB" id="A0A078B799"/>
<organism evidence="1 2">
    <name type="scientific">Stylonychia lemnae</name>
    <name type="common">Ciliate</name>
    <dbReference type="NCBI Taxonomy" id="5949"/>
    <lineage>
        <taxon>Eukaryota</taxon>
        <taxon>Sar</taxon>
        <taxon>Alveolata</taxon>
        <taxon>Ciliophora</taxon>
        <taxon>Intramacronucleata</taxon>
        <taxon>Spirotrichea</taxon>
        <taxon>Stichotrichia</taxon>
        <taxon>Sporadotrichida</taxon>
        <taxon>Oxytrichidae</taxon>
        <taxon>Stylonychinae</taxon>
        <taxon>Stylonychia</taxon>
    </lineage>
</organism>
<sequence length="177" mass="21190">MYQEKKKWENLLSDDCNQLSESMHAINPYAVYQTQKYLLNLETPKRNQLLRLDFCSLQCAYFNYQQVYPRYSSIYCNEQSQKLMRGQKMHAKQKNSDSQGQCQELSNHKISYIPREIQSLLLKNKRDSSEVIVEKQSEYTILQEEKVQYAIYDLTNLLVLRIYFYKNNIKIDNLEVT</sequence>
<dbReference type="Proteomes" id="UP000039865">
    <property type="component" value="Unassembled WGS sequence"/>
</dbReference>
<keyword evidence="2" id="KW-1185">Reference proteome</keyword>
<reference evidence="1 2" key="1">
    <citation type="submission" date="2014-06" db="EMBL/GenBank/DDBJ databases">
        <authorList>
            <person name="Swart Estienne"/>
        </authorList>
    </citation>
    <scope>NUCLEOTIDE SEQUENCE [LARGE SCALE GENOMIC DNA]</scope>
    <source>
        <strain evidence="1 2">130c</strain>
    </source>
</reference>
<gene>
    <name evidence="1" type="primary">Contig7259.g7761</name>
    <name evidence="1" type="ORF">STYLEM_18566</name>
</gene>
<dbReference type="InParanoid" id="A0A078B799"/>
<dbReference type="EMBL" id="CCKQ01017542">
    <property type="protein sequence ID" value="CDW89433.1"/>
    <property type="molecule type" value="Genomic_DNA"/>
</dbReference>
<accession>A0A078B799</accession>
<evidence type="ECO:0000313" key="2">
    <source>
        <dbReference type="Proteomes" id="UP000039865"/>
    </source>
</evidence>
<protein>
    <submittedName>
        <fullName evidence="1">Uncharacterized protein</fullName>
    </submittedName>
</protein>
<proteinExistence type="predicted"/>
<evidence type="ECO:0000313" key="1">
    <source>
        <dbReference type="EMBL" id="CDW89433.1"/>
    </source>
</evidence>
<name>A0A078B799_STYLE</name>